<dbReference type="PANTHER" id="PTHR16779">
    <property type="entry name" value="BETA-1,4-MANNOSYLTRANSFERASE EGH"/>
    <property type="match status" value="1"/>
</dbReference>
<feature type="domain" description="Glycosyltransferase 2-like" evidence="2">
    <location>
        <begin position="163"/>
        <end position="366"/>
    </location>
</feature>
<proteinExistence type="predicted"/>
<dbReference type="InterPro" id="IPR001173">
    <property type="entry name" value="Glyco_trans_2-like"/>
</dbReference>
<keyword evidence="1" id="KW-0812">Transmembrane</keyword>
<organism evidence="3 4">
    <name type="scientific">Blastococcus mobilis</name>
    <dbReference type="NCBI Taxonomy" id="1938746"/>
    <lineage>
        <taxon>Bacteria</taxon>
        <taxon>Bacillati</taxon>
        <taxon>Actinomycetota</taxon>
        <taxon>Actinomycetes</taxon>
        <taxon>Geodermatophilales</taxon>
        <taxon>Geodermatophilaceae</taxon>
        <taxon>Blastococcus</taxon>
    </lineage>
</organism>
<dbReference type="GO" id="GO:0019187">
    <property type="term" value="F:beta-1,4-mannosyltransferase activity"/>
    <property type="evidence" value="ECO:0007669"/>
    <property type="project" value="InterPro"/>
</dbReference>
<evidence type="ECO:0000313" key="3">
    <source>
        <dbReference type="EMBL" id="SNR40375.1"/>
    </source>
</evidence>
<dbReference type="InterPro" id="IPR027389">
    <property type="entry name" value="B_mannosylTrfase_Bre-3/Egh"/>
</dbReference>
<dbReference type="EMBL" id="FZNO01000006">
    <property type="protein sequence ID" value="SNR40375.1"/>
    <property type="molecule type" value="Genomic_DNA"/>
</dbReference>
<keyword evidence="1" id="KW-0472">Membrane</keyword>
<dbReference type="PANTHER" id="PTHR16779:SF1">
    <property type="entry name" value="BETA-1,4-MANNOSYLTRANSFERASE EGH"/>
    <property type="match status" value="1"/>
</dbReference>
<evidence type="ECO:0000256" key="1">
    <source>
        <dbReference type="SAM" id="Phobius"/>
    </source>
</evidence>
<gene>
    <name evidence="3" type="ORF">SAMN06272737_10618</name>
</gene>
<dbReference type="Pfam" id="PF13632">
    <property type="entry name" value="Glyco_trans_2_3"/>
    <property type="match status" value="1"/>
</dbReference>
<feature type="transmembrane region" description="Helical" evidence="1">
    <location>
        <begin position="12"/>
        <end position="31"/>
    </location>
</feature>
<evidence type="ECO:0000313" key="4">
    <source>
        <dbReference type="Proteomes" id="UP000198403"/>
    </source>
</evidence>
<reference evidence="3 4" key="1">
    <citation type="submission" date="2017-06" db="EMBL/GenBank/DDBJ databases">
        <authorList>
            <person name="Kim H.J."/>
            <person name="Triplett B.A."/>
        </authorList>
    </citation>
    <scope>NUCLEOTIDE SEQUENCE [LARGE SCALE GENOMIC DNA]</scope>
    <source>
        <strain evidence="3 4">DSM 44272</strain>
    </source>
</reference>
<name>A0A238W191_9ACTN</name>
<sequence>MYEDAFRFAGPFLVVAISLIALRLLAYWWSFTFHWGRYRRRDEVSTARLRDMAVPHAKIQVTTRGSAGSTEVILRGIRQVVTLAEEDPEFYGHVLSVEVVTESEVQARLLERTFAAAPIPVHGLVVPGDYVTENGTELKARGLHYAVERRRAGWNSKPGRTFVVHYDEESVMVPGELRKLLAVLATTEKKILEGPIYYPLEYTNASALCRAMEANRPVGCFECRHVMEKGVPLHLHGSNLVIEEKFENTLGWDIGNHDGRPFIAEDYVFGMNAFLLGGSQVFGWHGCVMLEQPPFSVKSAFKQRHRWIFGVLQGLAMARRSDQFGRLPAGLRRNLVWGTRFRIATFAMGVVAGGFALLFLPLVLVRGVGALATGGSPPTHPGLVLWMAGVGALWLGSVLIGAWCNVADAGLSSLGRWTEIARAVAIAPIAGLIESSAALRAVVQWGMGRREVLWQPTPKTKAADASVDWRNVA</sequence>
<feature type="transmembrane region" description="Helical" evidence="1">
    <location>
        <begin position="384"/>
        <end position="406"/>
    </location>
</feature>
<keyword evidence="3" id="KW-0808">Transferase</keyword>
<evidence type="ECO:0000259" key="2">
    <source>
        <dbReference type="Pfam" id="PF13632"/>
    </source>
</evidence>
<keyword evidence="4" id="KW-1185">Reference proteome</keyword>
<dbReference type="AlphaFoldDB" id="A0A238W191"/>
<accession>A0A238W191</accession>
<keyword evidence="1" id="KW-1133">Transmembrane helix</keyword>
<feature type="transmembrane region" description="Helical" evidence="1">
    <location>
        <begin position="341"/>
        <end position="364"/>
    </location>
</feature>
<protein>
    <submittedName>
        <fullName evidence="3">Glycosyl transferase family group 2</fullName>
    </submittedName>
</protein>
<dbReference type="Proteomes" id="UP000198403">
    <property type="component" value="Unassembled WGS sequence"/>
</dbReference>
<dbReference type="GO" id="GO:0005737">
    <property type="term" value="C:cytoplasm"/>
    <property type="evidence" value="ECO:0007669"/>
    <property type="project" value="TreeGrafter"/>
</dbReference>